<organism evidence="2 3">
    <name type="scientific">Actinomyces massiliensis F0489</name>
    <dbReference type="NCBI Taxonomy" id="1125718"/>
    <lineage>
        <taxon>Bacteria</taxon>
        <taxon>Bacillati</taxon>
        <taxon>Actinomycetota</taxon>
        <taxon>Actinomycetes</taxon>
        <taxon>Actinomycetales</taxon>
        <taxon>Actinomycetaceae</taxon>
        <taxon>Actinomyces</taxon>
    </lineage>
</organism>
<evidence type="ECO:0000313" key="2">
    <source>
        <dbReference type="EMBL" id="EJF44303.1"/>
    </source>
</evidence>
<dbReference type="EMBL" id="AKFT01000113">
    <property type="protein sequence ID" value="EJF44303.1"/>
    <property type="molecule type" value="Genomic_DNA"/>
</dbReference>
<feature type="transmembrane region" description="Helical" evidence="1">
    <location>
        <begin position="61"/>
        <end position="82"/>
    </location>
</feature>
<dbReference type="PATRIC" id="fig|1125718.3.peg.1515"/>
<name>J1HFQ5_9ACTO</name>
<dbReference type="OrthoDB" id="3259532at2"/>
<dbReference type="eggNOG" id="ENOG5032IMM">
    <property type="taxonomic scope" value="Bacteria"/>
</dbReference>
<dbReference type="AlphaFoldDB" id="J1HFQ5"/>
<keyword evidence="1" id="KW-0472">Membrane</keyword>
<comment type="caution">
    <text evidence="2">The sequence shown here is derived from an EMBL/GenBank/DDBJ whole genome shotgun (WGS) entry which is preliminary data.</text>
</comment>
<proteinExistence type="predicted"/>
<dbReference type="RefSeq" id="WP_008731525.1">
    <property type="nucleotide sequence ID" value="NZ_AKFT01000113.1"/>
</dbReference>
<dbReference type="Proteomes" id="UP000002941">
    <property type="component" value="Unassembled WGS sequence"/>
</dbReference>
<keyword evidence="1" id="KW-0812">Transmembrane</keyword>
<keyword evidence="1" id="KW-1133">Transmembrane helix</keyword>
<feature type="transmembrane region" description="Helical" evidence="1">
    <location>
        <begin position="128"/>
        <end position="152"/>
    </location>
</feature>
<protein>
    <submittedName>
        <fullName evidence="2">Uncharacterized protein</fullName>
    </submittedName>
</protein>
<keyword evidence="3" id="KW-1185">Reference proteome</keyword>
<accession>J1HFQ5</accession>
<feature type="transmembrane region" description="Helical" evidence="1">
    <location>
        <begin position="88"/>
        <end position="107"/>
    </location>
</feature>
<reference evidence="2 3" key="1">
    <citation type="submission" date="2012-05" db="EMBL/GenBank/DDBJ databases">
        <authorList>
            <person name="Harkins D.M."/>
            <person name="Madupu R."/>
            <person name="Durkin A.S."/>
            <person name="Torralba M."/>
            <person name="Methe B."/>
            <person name="Sutton G.G."/>
            <person name="Nelson K.E."/>
        </authorList>
    </citation>
    <scope>NUCLEOTIDE SEQUENCE [LARGE SCALE GENOMIC DNA]</scope>
    <source>
        <strain evidence="2 3">F0489</strain>
    </source>
</reference>
<evidence type="ECO:0000256" key="1">
    <source>
        <dbReference type="SAM" id="Phobius"/>
    </source>
</evidence>
<gene>
    <name evidence="2" type="ORF">HMPREF1318_0337</name>
</gene>
<feature type="transmembrane region" description="Helical" evidence="1">
    <location>
        <begin position="12"/>
        <end position="37"/>
    </location>
</feature>
<sequence length="156" mass="17074">MSLATILLACDVLATGMIAGFLAMYCLTIGSYFTFMVRTGRADELQRTYPVFRRRTHLKPVYGLTMLLQLLIALVALVAAWSTGALSLIPAVCCLPFLLLVHGLTGFTRSEERLLSGQSLTDAELSRYLRLNIPLHAVDACVYAAAMLALLIPRLP</sequence>
<evidence type="ECO:0000313" key="3">
    <source>
        <dbReference type="Proteomes" id="UP000002941"/>
    </source>
</evidence>